<evidence type="ECO:0000256" key="8">
    <source>
        <dbReference type="ARBA" id="ARBA00023306"/>
    </source>
</evidence>
<accession>A0A2H0R5I3</accession>
<dbReference type="NCBIfam" id="TIGR01072">
    <property type="entry name" value="murA"/>
    <property type="match status" value="1"/>
</dbReference>
<dbReference type="Pfam" id="PF00275">
    <property type="entry name" value="EPSP_synthase"/>
    <property type="match status" value="1"/>
</dbReference>
<comment type="function">
    <text evidence="12">Cell wall formation. Adds enolpyruvyl to UDP-N-acetylglucosamine.</text>
</comment>
<evidence type="ECO:0000256" key="3">
    <source>
        <dbReference type="ARBA" id="ARBA00022490"/>
    </source>
</evidence>
<evidence type="ECO:0000256" key="4">
    <source>
        <dbReference type="ARBA" id="ARBA00022618"/>
    </source>
</evidence>
<dbReference type="SUPFAM" id="SSF55205">
    <property type="entry name" value="EPT/RTPC-like"/>
    <property type="match status" value="1"/>
</dbReference>
<name>A0A2H0R5I3_9BACT</name>
<evidence type="ECO:0000256" key="7">
    <source>
        <dbReference type="ARBA" id="ARBA00022984"/>
    </source>
</evidence>
<dbReference type="HAMAP" id="MF_00111">
    <property type="entry name" value="MurA"/>
    <property type="match status" value="1"/>
</dbReference>
<keyword evidence="8 12" id="KW-0131">Cell cycle</keyword>
<keyword evidence="12" id="KW-0670">Pyruvate</keyword>
<dbReference type="EMBL" id="PCXP01000023">
    <property type="protein sequence ID" value="PIR41740.1"/>
    <property type="molecule type" value="Genomic_DNA"/>
</dbReference>
<dbReference type="GO" id="GO:0019277">
    <property type="term" value="P:UDP-N-acetylgalactosamine biosynthetic process"/>
    <property type="evidence" value="ECO:0007669"/>
    <property type="project" value="InterPro"/>
</dbReference>
<keyword evidence="7 12" id="KW-0573">Peptidoglycan synthesis</keyword>
<dbReference type="AlphaFoldDB" id="A0A2H0R5I3"/>
<evidence type="ECO:0000313" key="15">
    <source>
        <dbReference type="Proteomes" id="UP000230208"/>
    </source>
</evidence>
<feature type="domain" description="Enolpyruvate transferase" evidence="13">
    <location>
        <begin position="7"/>
        <end position="411"/>
    </location>
</feature>
<comment type="similarity">
    <text evidence="10 12">Belongs to the EPSP synthase family. MurA subfamily.</text>
</comment>
<dbReference type="GO" id="GO:0008760">
    <property type="term" value="F:UDP-N-acetylglucosamine 1-carboxyvinyltransferase activity"/>
    <property type="evidence" value="ECO:0007669"/>
    <property type="project" value="UniProtKB-UniRule"/>
</dbReference>
<organism evidence="14 15">
    <name type="scientific">Candidatus Yanofskybacteria bacterium CG10_big_fil_rev_8_21_14_0_10_37_15</name>
    <dbReference type="NCBI Taxonomy" id="1975097"/>
    <lineage>
        <taxon>Bacteria</taxon>
        <taxon>Candidatus Yanofskyibacteriota</taxon>
    </lineage>
</organism>
<feature type="active site" description="Proton donor" evidence="12">
    <location>
        <position position="117"/>
    </location>
</feature>
<comment type="subcellular location">
    <subcellularLocation>
        <location evidence="1 12">Cytoplasm</location>
    </subcellularLocation>
</comment>
<feature type="binding site" evidence="12">
    <location>
        <position position="309"/>
    </location>
    <ligand>
        <name>UDP-N-acetyl-alpha-D-glucosamine</name>
        <dbReference type="ChEBI" id="CHEBI:57705"/>
    </ligand>
</feature>
<evidence type="ECO:0000256" key="1">
    <source>
        <dbReference type="ARBA" id="ARBA00004496"/>
    </source>
</evidence>
<keyword evidence="9 12" id="KW-0961">Cell wall biogenesis/degradation</keyword>
<dbReference type="InterPro" id="IPR050068">
    <property type="entry name" value="MurA_subfamily"/>
</dbReference>
<evidence type="ECO:0000256" key="10">
    <source>
        <dbReference type="ARBA" id="ARBA00038367"/>
    </source>
</evidence>
<feature type="binding site" evidence="12">
    <location>
        <position position="331"/>
    </location>
    <ligand>
        <name>UDP-N-acetyl-alpha-D-glucosamine</name>
        <dbReference type="ChEBI" id="CHEBI:57705"/>
    </ligand>
</feature>
<dbReference type="GO" id="GO:0008360">
    <property type="term" value="P:regulation of cell shape"/>
    <property type="evidence" value="ECO:0007669"/>
    <property type="project" value="UniProtKB-KW"/>
</dbReference>
<dbReference type="InterPro" id="IPR001986">
    <property type="entry name" value="Enolpyruvate_Tfrase_dom"/>
</dbReference>
<feature type="binding site" evidence="12">
    <location>
        <position position="93"/>
    </location>
    <ligand>
        <name>UDP-N-acetyl-alpha-D-glucosamine</name>
        <dbReference type="ChEBI" id="CHEBI:57705"/>
    </ligand>
</feature>
<comment type="caution">
    <text evidence="12">Lacks conserved residue(s) required for the propagation of feature annotation.</text>
</comment>
<sequence>MEKFIINGGKKLKGEIEVKGAKNSSLAIFSASLLISGTVKITNVPEVEDVFRISELLKNLGVKVVHSGHGEYLITADTIKTSSISPEIAKKIRASIMLTAPLLARTGNTKFPHPGGCIIGERPIDLFLEGYKALGAKINRDNDLYHIKGKLIGAKFVFSNVSVTGTAAMIMAASLSKGKTILKNCACEPEIESLADFLNSCGAKINGAGTPFITIDGVKKLNGGEHKIIPDRIEAGTLAILAAITKSNILIKNCEPEHLDILWNKLKSVGVSLKIRKNEVEINPPYSTKPSSLKAVDIKTHEYPGFATDLQAPFCVLLTQAKGQSLIHETIFESRLFWLDDLKRMGAKILMHDPHRISIQGPIKLRAREIESPDLRAGMAYLIAALTAKGESTINNIYQIDRGYEKIEERLVKIGADIKRTQ</sequence>
<comment type="caution">
    <text evidence="14">The sequence shown here is derived from an EMBL/GenBank/DDBJ whole genome shotgun (WGS) entry which is preliminary data.</text>
</comment>
<dbReference type="GO" id="GO:0009252">
    <property type="term" value="P:peptidoglycan biosynthetic process"/>
    <property type="evidence" value="ECO:0007669"/>
    <property type="project" value="UniProtKB-UniRule"/>
</dbReference>
<feature type="binding site" evidence="12">
    <location>
        <begin position="22"/>
        <end position="23"/>
    </location>
    <ligand>
        <name>phosphoenolpyruvate</name>
        <dbReference type="ChEBI" id="CHEBI:58702"/>
    </ligand>
</feature>
<evidence type="ECO:0000256" key="9">
    <source>
        <dbReference type="ARBA" id="ARBA00023316"/>
    </source>
</evidence>
<dbReference type="InterPro" id="IPR013792">
    <property type="entry name" value="RNA3'P_cycl/enolpyr_Trfase_a/b"/>
</dbReference>
<evidence type="ECO:0000259" key="13">
    <source>
        <dbReference type="Pfam" id="PF00275"/>
    </source>
</evidence>
<dbReference type="GO" id="GO:0005737">
    <property type="term" value="C:cytoplasm"/>
    <property type="evidence" value="ECO:0007669"/>
    <property type="project" value="UniProtKB-SubCell"/>
</dbReference>
<proteinExistence type="inferred from homology"/>
<keyword evidence="4 12" id="KW-0132">Cell division</keyword>
<evidence type="ECO:0000256" key="11">
    <source>
        <dbReference type="ARBA" id="ARBA00047527"/>
    </source>
</evidence>
<keyword evidence="5 12" id="KW-0808">Transferase</keyword>
<dbReference type="InterPro" id="IPR036968">
    <property type="entry name" value="Enolpyruvate_Tfrase_sf"/>
</dbReference>
<reference evidence="14 15" key="1">
    <citation type="submission" date="2017-09" db="EMBL/GenBank/DDBJ databases">
        <title>Depth-based differentiation of microbial function through sediment-hosted aquifers and enrichment of novel symbionts in the deep terrestrial subsurface.</title>
        <authorList>
            <person name="Probst A.J."/>
            <person name="Ladd B."/>
            <person name="Jarett J.K."/>
            <person name="Geller-Mcgrath D.E."/>
            <person name="Sieber C.M."/>
            <person name="Emerson J.B."/>
            <person name="Anantharaman K."/>
            <person name="Thomas B.C."/>
            <person name="Malmstrom R."/>
            <person name="Stieglmeier M."/>
            <person name="Klingl A."/>
            <person name="Woyke T."/>
            <person name="Ryan C.M."/>
            <person name="Banfield J.F."/>
        </authorList>
    </citation>
    <scope>NUCLEOTIDE SEQUENCE [LARGE SCALE GENOMIC DNA]</scope>
    <source>
        <strain evidence="14">CG10_big_fil_rev_8_21_14_0_10_37_15</strain>
    </source>
</reference>
<comment type="catalytic activity">
    <reaction evidence="11 12">
        <text>phosphoenolpyruvate + UDP-N-acetyl-alpha-D-glucosamine = UDP-N-acetyl-3-O-(1-carboxyvinyl)-alpha-D-glucosamine + phosphate</text>
        <dbReference type="Rhea" id="RHEA:18681"/>
        <dbReference type="ChEBI" id="CHEBI:43474"/>
        <dbReference type="ChEBI" id="CHEBI:57705"/>
        <dbReference type="ChEBI" id="CHEBI:58702"/>
        <dbReference type="ChEBI" id="CHEBI:68483"/>
        <dbReference type="EC" id="2.5.1.7"/>
    </reaction>
</comment>
<gene>
    <name evidence="12 14" type="primary">murA</name>
    <name evidence="14" type="ORF">COV30_02120</name>
</gene>
<evidence type="ECO:0000256" key="12">
    <source>
        <dbReference type="HAMAP-Rule" id="MF_00111"/>
    </source>
</evidence>
<dbReference type="InterPro" id="IPR005750">
    <property type="entry name" value="UDP_GlcNAc_COvinyl_MurA"/>
</dbReference>
<keyword evidence="3 12" id="KW-0963">Cytoplasm</keyword>
<feature type="modified residue" description="2-(S-cysteinyl)pyruvic acid O-phosphothioketal" evidence="12">
    <location>
        <position position="117"/>
    </location>
</feature>
<dbReference type="NCBIfam" id="NF006873">
    <property type="entry name" value="PRK09369.1"/>
    <property type="match status" value="1"/>
</dbReference>
<dbReference type="GO" id="GO:0071555">
    <property type="term" value="P:cell wall organization"/>
    <property type="evidence" value="ECO:0007669"/>
    <property type="project" value="UniProtKB-KW"/>
</dbReference>
<comment type="pathway">
    <text evidence="2 12">Cell wall biogenesis; peptidoglycan biosynthesis.</text>
</comment>
<dbReference type="Proteomes" id="UP000230208">
    <property type="component" value="Unassembled WGS sequence"/>
</dbReference>
<feature type="binding site" evidence="12">
    <location>
        <begin position="122"/>
        <end position="126"/>
    </location>
    <ligand>
        <name>UDP-N-acetyl-alpha-D-glucosamine</name>
        <dbReference type="ChEBI" id="CHEBI:57705"/>
    </ligand>
</feature>
<evidence type="ECO:0000256" key="5">
    <source>
        <dbReference type="ARBA" id="ARBA00022679"/>
    </source>
</evidence>
<dbReference type="EC" id="2.5.1.7" evidence="12"/>
<dbReference type="CDD" id="cd01555">
    <property type="entry name" value="UdpNAET"/>
    <property type="match status" value="1"/>
</dbReference>
<evidence type="ECO:0000256" key="6">
    <source>
        <dbReference type="ARBA" id="ARBA00022960"/>
    </source>
</evidence>
<dbReference type="GO" id="GO:0051301">
    <property type="term" value="P:cell division"/>
    <property type="evidence" value="ECO:0007669"/>
    <property type="project" value="UniProtKB-KW"/>
</dbReference>
<dbReference type="PANTHER" id="PTHR43783">
    <property type="entry name" value="UDP-N-ACETYLGLUCOSAMINE 1-CARBOXYVINYLTRANSFERASE"/>
    <property type="match status" value="1"/>
</dbReference>
<keyword evidence="6 12" id="KW-0133">Cell shape</keyword>
<dbReference type="PANTHER" id="PTHR43783:SF1">
    <property type="entry name" value="UDP-N-ACETYLGLUCOSAMINE 1-CARBOXYVINYLTRANSFERASE"/>
    <property type="match status" value="1"/>
</dbReference>
<protein>
    <recommendedName>
        <fullName evidence="12">UDP-N-acetylglucosamine 1-carboxyvinyltransferase</fullName>
        <ecNumber evidence="12">2.5.1.7</ecNumber>
    </recommendedName>
    <alternativeName>
        <fullName evidence="12">Enoylpyruvate transferase</fullName>
    </alternativeName>
    <alternativeName>
        <fullName evidence="12">UDP-N-acetylglucosamine enolpyruvyl transferase</fullName>
        <shortName evidence="12">EPT</shortName>
    </alternativeName>
</protein>
<dbReference type="Gene3D" id="3.65.10.10">
    <property type="entry name" value="Enolpyruvate transferase domain"/>
    <property type="match status" value="2"/>
</dbReference>
<evidence type="ECO:0000313" key="14">
    <source>
        <dbReference type="EMBL" id="PIR41740.1"/>
    </source>
</evidence>
<evidence type="ECO:0000256" key="2">
    <source>
        <dbReference type="ARBA" id="ARBA00004752"/>
    </source>
</evidence>
<dbReference type="UniPathway" id="UPA00219"/>